<dbReference type="InterPro" id="IPR036291">
    <property type="entry name" value="NAD(P)-bd_dom_sf"/>
</dbReference>
<evidence type="ECO:0000313" key="3">
    <source>
        <dbReference type="EMBL" id="ASM70966.1"/>
    </source>
</evidence>
<accession>A0A221JW46</accession>
<keyword evidence="1" id="KW-0560">Oxidoreductase</keyword>
<name>A0A221JW46_9RHOB</name>
<dbReference type="EMBL" id="CP022415">
    <property type="protein sequence ID" value="ASM70966.1"/>
    <property type="molecule type" value="Genomic_DNA"/>
</dbReference>
<dbReference type="OrthoDB" id="5524287at2"/>
<reference evidence="3 4" key="1">
    <citation type="submission" date="2017-07" db="EMBL/GenBank/DDBJ databases">
        <title>Genome Sequence of Sulfitobacter pseudonitzschiae Strain SMR1 Isolated from a culture of the Diatom Skeletonema marinoi.</title>
        <authorList>
            <person name="Topel M."/>
            <person name="Pinder M.I.M."/>
            <person name="Johansson O.N."/>
            <person name="Kourtchenko O."/>
            <person name="Godhe A."/>
            <person name="Clarke A.K."/>
        </authorList>
    </citation>
    <scope>NUCLEOTIDE SEQUENCE [LARGE SCALE GENOMIC DNA]</scope>
    <source>
        <strain evidence="3 4">SMR1</strain>
    </source>
</reference>
<dbReference type="GO" id="GO:0016491">
    <property type="term" value="F:oxidoreductase activity"/>
    <property type="evidence" value="ECO:0007669"/>
    <property type="project" value="UniProtKB-KW"/>
</dbReference>
<evidence type="ECO:0000313" key="4">
    <source>
        <dbReference type="Proteomes" id="UP000199754"/>
    </source>
</evidence>
<evidence type="ECO:0000259" key="2">
    <source>
        <dbReference type="Pfam" id="PF03807"/>
    </source>
</evidence>
<dbReference type="InterPro" id="IPR051267">
    <property type="entry name" value="STEAP_metalloreductase"/>
</dbReference>
<dbReference type="KEGG" id="spse:SULPSESMR1_00127"/>
<dbReference type="RefSeq" id="WP_089419085.1">
    <property type="nucleotide sequence ID" value="NZ_CP022415.1"/>
</dbReference>
<dbReference type="SUPFAM" id="SSF51735">
    <property type="entry name" value="NAD(P)-binding Rossmann-fold domains"/>
    <property type="match status" value="1"/>
</dbReference>
<dbReference type="PANTHER" id="PTHR14239">
    <property type="entry name" value="DUDULIN-RELATED"/>
    <property type="match status" value="1"/>
</dbReference>
<proteinExistence type="predicted"/>
<feature type="domain" description="Pyrroline-5-carboxylate reductase catalytic N-terminal" evidence="2">
    <location>
        <begin position="2"/>
        <end position="93"/>
    </location>
</feature>
<keyword evidence="4" id="KW-1185">Reference proteome</keyword>
<protein>
    <submittedName>
        <fullName evidence="3">Arogenate dehydrogenase</fullName>
    </submittedName>
</protein>
<dbReference type="AlphaFoldDB" id="A0A221JW46"/>
<dbReference type="Proteomes" id="UP000199754">
    <property type="component" value="Chromosome"/>
</dbReference>
<dbReference type="Pfam" id="PF03807">
    <property type="entry name" value="F420_oxidored"/>
    <property type="match status" value="1"/>
</dbReference>
<evidence type="ECO:0000256" key="1">
    <source>
        <dbReference type="ARBA" id="ARBA00023002"/>
    </source>
</evidence>
<dbReference type="InterPro" id="IPR028939">
    <property type="entry name" value="P5C_Rdtase_cat_N"/>
</dbReference>
<gene>
    <name evidence="3" type="ORF">SULPSESMR1_00127</name>
</gene>
<dbReference type="Gene3D" id="3.40.50.720">
    <property type="entry name" value="NAD(P)-binding Rossmann-like Domain"/>
    <property type="match status" value="1"/>
</dbReference>
<sequence length="248" mass="26662">MKIGIIGIGNIGGTLARKLRAAGHEVRVANSRGADAVRDFAAEIDAVAADVRGAVKTANAIILSIPLPALSELPADLFDSVPADVPIIDTSNYYPGMRDPQIPELDEGKVESIWVSEQIGRPVIKAFNNILAESLANKGCKEGARERLAVGVAGDDADAKRIAMEIVNAVGFDPVDTGSLADSWRHQPGTPGYCCDYGAETMRRGLTMADDEKRLKARDLLFERIKSFDRSLAPSDLPWLNREHNGVS</sequence>
<organism evidence="3 4">
    <name type="scientific">Pseudosulfitobacter pseudonitzschiae</name>
    <dbReference type="NCBI Taxonomy" id="1402135"/>
    <lineage>
        <taxon>Bacteria</taxon>
        <taxon>Pseudomonadati</taxon>
        <taxon>Pseudomonadota</taxon>
        <taxon>Alphaproteobacteria</taxon>
        <taxon>Rhodobacterales</taxon>
        <taxon>Roseobacteraceae</taxon>
        <taxon>Pseudosulfitobacter</taxon>
    </lineage>
</organism>